<name>A0AAW1XPM0_RUBAR</name>
<evidence type="ECO:0000313" key="1">
    <source>
        <dbReference type="EMBL" id="KAK9937532.1"/>
    </source>
</evidence>
<dbReference type="Proteomes" id="UP001457282">
    <property type="component" value="Unassembled WGS sequence"/>
</dbReference>
<evidence type="ECO:0000313" key="2">
    <source>
        <dbReference type="Proteomes" id="UP001457282"/>
    </source>
</evidence>
<organism evidence="1 2">
    <name type="scientific">Rubus argutus</name>
    <name type="common">Southern blackberry</name>
    <dbReference type="NCBI Taxonomy" id="59490"/>
    <lineage>
        <taxon>Eukaryota</taxon>
        <taxon>Viridiplantae</taxon>
        <taxon>Streptophyta</taxon>
        <taxon>Embryophyta</taxon>
        <taxon>Tracheophyta</taxon>
        <taxon>Spermatophyta</taxon>
        <taxon>Magnoliopsida</taxon>
        <taxon>eudicotyledons</taxon>
        <taxon>Gunneridae</taxon>
        <taxon>Pentapetalae</taxon>
        <taxon>rosids</taxon>
        <taxon>fabids</taxon>
        <taxon>Rosales</taxon>
        <taxon>Rosaceae</taxon>
        <taxon>Rosoideae</taxon>
        <taxon>Rosoideae incertae sedis</taxon>
        <taxon>Rubus</taxon>
    </lineage>
</organism>
<proteinExistence type="predicted"/>
<keyword evidence="2" id="KW-1185">Reference proteome</keyword>
<accession>A0AAW1XPM0</accession>
<comment type="caution">
    <text evidence="1">The sequence shown here is derived from an EMBL/GenBank/DDBJ whole genome shotgun (WGS) entry which is preliminary data.</text>
</comment>
<reference evidence="1 2" key="1">
    <citation type="journal article" date="2023" name="G3 (Bethesda)">
        <title>A chromosome-length genome assembly and annotation of blackberry (Rubus argutus, cv. 'Hillquist').</title>
        <authorList>
            <person name="Bruna T."/>
            <person name="Aryal R."/>
            <person name="Dudchenko O."/>
            <person name="Sargent D.J."/>
            <person name="Mead D."/>
            <person name="Buti M."/>
            <person name="Cavallini A."/>
            <person name="Hytonen T."/>
            <person name="Andres J."/>
            <person name="Pham M."/>
            <person name="Weisz D."/>
            <person name="Mascagni F."/>
            <person name="Usai G."/>
            <person name="Natali L."/>
            <person name="Bassil N."/>
            <person name="Fernandez G.E."/>
            <person name="Lomsadze A."/>
            <person name="Armour M."/>
            <person name="Olukolu B."/>
            <person name="Poorten T."/>
            <person name="Britton C."/>
            <person name="Davik J."/>
            <person name="Ashrafi H."/>
            <person name="Aiden E.L."/>
            <person name="Borodovsky M."/>
            <person name="Worthington M."/>
        </authorList>
    </citation>
    <scope>NUCLEOTIDE SEQUENCE [LARGE SCALE GENOMIC DNA]</scope>
    <source>
        <strain evidence="1">PI 553951</strain>
    </source>
</reference>
<sequence length="130" mass="15188">MMFNWIYGRTFVVERQRFDKLKLQTWAIPKYNVQYFIPWHNEAINSLIEEAILEAEEKGVKVLSLGLLNQSEELNGYGGLYIRKYPQLKIKVVDGSSLVVAVILNTCQKRRPRFFLQATSQRLLVPLSRL</sequence>
<dbReference type="EMBL" id="JBEDUW010000003">
    <property type="protein sequence ID" value="KAK9937532.1"/>
    <property type="molecule type" value="Genomic_DNA"/>
</dbReference>
<dbReference type="AlphaFoldDB" id="A0AAW1XPM0"/>
<gene>
    <name evidence="1" type="ORF">M0R45_014313</name>
</gene>
<protein>
    <submittedName>
        <fullName evidence="1">Uncharacterized protein</fullName>
    </submittedName>
</protein>